<reference evidence="2 3" key="1">
    <citation type="submission" date="2018-10" db="EMBL/GenBank/DDBJ databases">
        <title>Parasedimentitalea marina sp. nov., a psychrophilic bacterium isolated from deep seawater of the New Britain Trench.</title>
        <authorList>
            <person name="Cao J."/>
        </authorList>
    </citation>
    <scope>NUCLEOTIDE SEQUENCE [LARGE SCALE GENOMIC DNA]</scope>
    <source>
        <strain evidence="2 3">W43</strain>
    </source>
</reference>
<dbReference type="InterPro" id="IPR001387">
    <property type="entry name" value="Cro/C1-type_HTH"/>
</dbReference>
<dbReference type="SUPFAM" id="SSF47413">
    <property type="entry name" value="lambda repressor-like DNA-binding domains"/>
    <property type="match status" value="1"/>
</dbReference>
<dbReference type="PROSITE" id="PS50943">
    <property type="entry name" value="HTH_CROC1"/>
    <property type="match status" value="1"/>
</dbReference>
<dbReference type="Gene3D" id="1.10.260.40">
    <property type="entry name" value="lambda repressor-like DNA-binding domains"/>
    <property type="match status" value="1"/>
</dbReference>
<keyword evidence="3" id="KW-1185">Reference proteome</keyword>
<name>A0A3T0N8M4_9RHOB</name>
<dbReference type="Proteomes" id="UP000283063">
    <property type="component" value="Chromosome"/>
</dbReference>
<sequence length="99" mass="11368">MELWRKRLRQALEVRGLDFDEVSEAADCNREYVSKMLAGRFNPTVARLMRICDAGKIDMAYLFSEEPSEEERNVLEKAANLSKDDAELVSRLIKSARSN</sequence>
<gene>
    <name evidence="2" type="ORF">EBB79_08425</name>
</gene>
<accession>A0A3T0N8M4</accession>
<dbReference type="OrthoDB" id="7862769at2"/>
<evidence type="ECO:0000313" key="3">
    <source>
        <dbReference type="Proteomes" id="UP000283063"/>
    </source>
</evidence>
<dbReference type="Pfam" id="PF13443">
    <property type="entry name" value="HTH_26"/>
    <property type="match status" value="1"/>
</dbReference>
<proteinExistence type="predicted"/>
<dbReference type="GO" id="GO:0003677">
    <property type="term" value="F:DNA binding"/>
    <property type="evidence" value="ECO:0007669"/>
    <property type="project" value="InterPro"/>
</dbReference>
<evidence type="ECO:0000259" key="1">
    <source>
        <dbReference type="PROSITE" id="PS50943"/>
    </source>
</evidence>
<evidence type="ECO:0000313" key="2">
    <source>
        <dbReference type="EMBL" id="AZV80380.1"/>
    </source>
</evidence>
<feature type="domain" description="HTH cro/C1-type" evidence="1">
    <location>
        <begin position="8"/>
        <end position="62"/>
    </location>
</feature>
<dbReference type="EMBL" id="CP033219">
    <property type="protein sequence ID" value="AZV80380.1"/>
    <property type="molecule type" value="Genomic_DNA"/>
</dbReference>
<dbReference type="KEGG" id="sedi:EBB79_08425"/>
<dbReference type="AlphaFoldDB" id="A0A3T0N8M4"/>
<protein>
    <submittedName>
        <fullName evidence="2">XRE family transcriptional regulator</fullName>
    </submittedName>
</protein>
<dbReference type="SMART" id="SM00530">
    <property type="entry name" value="HTH_XRE"/>
    <property type="match status" value="1"/>
</dbReference>
<dbReference type="CDD" id="cd00093">
    <property type="entry name" value="HTH_XRE"/>
    <property type="match status" value="1"/>
</dbReference>
<organism evidence="2 3">
    <name type="scientific">Parasedimentitalea marina</name>
    <dbReference type="NCBI Taxonomy" id="2483033"/>
    <lineage>
        <taxon>Bacteria</taxon>
        <taxon>Pseudomonadati</taxon>
        <taxon>Pseudomonadota</taxon>
        <taxon>Alphaproteobacteria</taxon>
        <taxon>Rhodobacterales</taxon>
        <taxon>Paracoccaceae</taxon>
        <taxon>Parasedimentitalea</taxon>
    </lineage>
</organism>
<dbReference type="InterPro" id="IPR010982">
    <property type="entry name" value="Lambda_DNA-bd_dom_sf"/>
</dbReference>